<dbReference type="PANTHER" id="PTHR10412">
    <property type="entry name" value="MANNOSYL-OLIGOSACCHARIDE GLUCOSIDASE"/>
    <property type="match status" value="1"/>
</dbReference>
<reference evidence="5 6" key="1">
    <citation type="submission" date="2020-10" db="EMBL/GenBank/DDBJ databases">
        <title>Sequencing the genomes of 1000 actinobacteria strains.</title>
        <authorList>
            <person name="Klenk H.-P."/>
        </authorList>
    </citation>
    <scope>NUCLEOTIDE SEQUENCE [LARGE SCALE GENOMIC DNA]</scope>
    <source>
        <strain evidence="5 6">DSM 44653</strain>
    </source>
</reference>
<comment type="caution">
    <text evidence="5">The sequence shown here is derived from an EMBL/GenBank/DDBJ whole genome shotgun (WGS) entry which is preliminary data.</text>
</comment>
<evidence type="ECO:0000256" key="3">
    <source>
        <dbReference type="ARBA" id="ARBA00023295"/>
    </source>
</evidence>
<keyword evidence="2" id="KW-0378">Hydrolase</keyword>
<dbReference type="Gene3D" id="1.50.10.10">
    <property type="match status" value="1"/>
</dbReference>
<proteinExistence type="inferred from homology"/>
<dbReference type="InterPro" id="IPR054491">
    <property type="entry name" value="MGH1-like_GH"/>
</dbReference>
<dbReference type="PANTHER" id="PTHR10412:SF11">
    <property type="entry name" value="MANNOSYL-OLIGOSACCHARIDE GLUCOSIDASE"/>
    <property type="match status" value="1"/>
</dbReference>
<comment type="similarity">
    <text evidence="1">Belongs to the glycosyl hydrolase 63 family.</text>
</comment>
<protein>
    <recommendedName>
        <fullName evidence="4">Mannosylglycerate hydrolase MGH1-like glycoside hydrolase domain-containing protein</fullName>
    </recommendedName>
</protein>
<evidence type="ECO:0000259" key="4">
    <source>
        <dbReference type="Pfam" id="PF22422"/>
    </source>
</evidence>
<evidence type="ECO:0000256" key="1">
    <source>
        <dbReference type="ARBA" id="ARBA00010833"/>
    </source>
</evidence>
<evidence type="ECO:0000256" key="2">
    <source>
        <dbReference type="ARBA" id="ARBA00022801"/>
    </source>
</evidence>
<organism evidence="5 6">
    <name type="scientific">Amycolatopsis lexingtonensis</name>
    <dbReference type="NCBI Taxonomy" id="218822"/>
    <lineage>
        <taxon>Bacteria</taxon>
        <taxon>Bacillati</taxon>
        <taxon>Actinomycetota</taxon>
        <taxon>Actinomycetes</taxon>
        <taxon>Pseudonocardiales</taxon>
        <taxon>Pseudonocardiaceae</taxon>
        <taxon>Amycolatopsis</taxon>
    </lineage>
</organism>
<dbReference type="InterPro" id="IPR012341">
    <property type="entry name" value="6hp_glycosidase-like_sf"/>
</dbReference>
<dbReference type="RefSeq" id="WP_086857969.1">
    <property type="nucleotide sequence ID" value="NZ_JADBEG010000001.1"/>
</dbReference>
<gene>
    <name evidence="5" type="ORF">H4696_002970</name>
</gene>
<keyword evidence="3" id="KW-0326">Glycosidase</keyword>
<dbReference type="Proteomes" id="UP000631670">
    <property type="component" value="Unassembled WGS sequence"/>
</dbReference>
<name>A0ABR9HY67_9PSEU</name>
<dbReference type="Pfam" id="PF22422">
    <property type="entry name" value="MGH1-like_GH"/>
    <property type="match status" value="1"/>
</dbReference>
<feature type="domain" description="Mannosylglycerate hydrolase MGH1-like glycoside hydrolase" evidence="4">
    <location>
        <begin position="247"/>
        <end position="547"/>
    </location>
</feature>
<dbReference type="InterPro" id="IPR004888">
    <property type="entry name" value="Glycoside_hydrolase_63"/>
</dbReference>
<evidence type="ECO:0000313" key="6">
    <source>
        <dbReference type="Proteomes" id="UP000631670"/>
    </source>
</evidence>
<sequence length="575" mass="62013">MTAEFSVGDIPFSRAGSWLGLSPVLSATRRADDVHVVSHRHGLHPVLTLVPERDGHRAATDVSADPAVLTWSSPDGRITAAFPDAGTLRITGTGLGMSIVATEPVLTPFTGPYFFADPAGAAVFTFYETGNRLRLTLLSGQWTYLGEQELGSARRGVTVGADGGPWEVALEEITTGAPAYASTVDFPGAAASARDDFTAFADAVAPWRDSSTPAAELACYVLWSATVAPAGFLARPAVLMSKHWMNKVWSWDHCFTALALAPGAPELAWNQYQLPFDHQDGQGALPDSVTHAEVLRNFVKPPIHGWALAHLRGRLPDGLPDPALAYRQLAAWTSFWLDHRRAPGQRLPYYEHGNDSGWDNATVFAGERLVVTADLAAFLVLQLKELAALAPAVGDTPTDWERRADTLLAALLAELWDGSAFRSRTVRTGTSQGGSSLLDLMPIVLGEHLPRAVFERLCARVAEHLTPIGLATELPSSPYYEPDGYWRGPVWAPVTVLVEDGLRRGGATDLADEVSSRFRRTCEEHGFAENFDAFTGAGLRDHAYTWTAGAYLLLSEAAQQREGTRKAACGPAAPR</sequence>
<evidence type="ECO:0000313" key="5">
    <source>
        <dbReference type="EMBL" id="MBE1495870.1"/>
    </source>
</evidence>
<keyword evidence="6" id="KW-1185">Reference proteome</keyword>
<dbReference type="EMBL" id="JADBEG010000001">
    <property type="protein sequence ID" value="MBE1495870.1"/>
    <property type="molecule type" value="Genomic_DNA"/>
</dbReference>
<accession>A0ABR9HY67</accession>
<dbReference type="InterPro" id="IPR008928">
    <property type="entry name" value="6-hairpin_glycosidase_sf"/>
</dbReference>
<dbReference type="SUPFAM" id="SSF48208">
    <property type="entry name" value="Six-hairpin glycosidases"/>
    <property type="match status" value="1"/>
</dbReference>